<keyword evidence="3" id="KW-1185">Reference proteome</keyword>
<gene>
    <name evidence="2" type="ORF">PIB30_077613</name>
</gene>
<protein>
    <submittedName>
        <fullName evidence="2">Uncharacterized protein</fullName>
    </submittedName>
</protein>
<dbReference type="EMBL" id="JASCZI010061464">
    <property type="protein sequence ID" value="MED6138766.1"/>
    <property type="molecule type" value="Genomic_DNA"/>
</dbReference>
<proteinExistence type="predicted"/>
<evidence type="ECO:0000313" key="3">
    <source>
        <dbReference type="Proteomes" id="UP001341840"/>
    </source>
</evidence>
<organism evidence="2 3">
    <name type="scientific">Stylosanthes scabra</name>
    <dbReference type="NCBI Taxonomy" id="79078"/>
    <lineage>
        <taxon>Eukaryota</taxon>
        <taxon>Viridiplantae</taxon>
        <taxon>Streptophyta</taxon>
        <taxon>Embryophyta</taxon>
        <taxon>Tracheophyta</taxon>
        <taxon>Spermatophyta</taxon>
        <taxon>Magnoliopsida</taxon>
        <taxon>eudicotyledons</taxon>
        <taxon>Gunneridae</taxon>
        <taxon>Pentapetalae</taxon>
        <taxon>rosids</taxon>
        <taxon>fabids</taxon>
        <taxon>Fabales</taxon>
        <taxon>Fabaceae</taxon>
        <taxon>Papilionoideae</taxon>
        <taxon>50 kb inversion clade</taxon>
        <taxon>dalbergioids sensu lato</taxon>
        <taxon>Dalbergieae</taxon>
        <taxon>Pterocarpus clade</taxon>
        <taxon>Stylosanthes</taxon>
    </lineage>
</organism>
<evidence type="ECO:0000256" key="1">
    <source>
        <dbReference type="SAM" id="MobiDB-lite"/>
    </source>
</evidence>
<sequence length="339" mass="37265">MVTYPSSAAKAGSQVQEALKERRAVKRAVKLRKPPHLHQTLGREISSSGDSIPESDPGLGVTLLRKHGPKIFPDGSLHDSEVQSRLAVKAFGECPIQGIDLVLPCSVIPQNCILRKAFVNLPLPLLLPQVDGRILLHTFLPILADGLFSGSDRSCFLDLVPPTNGPGGTTVARNLNLNLGTPQGEDGHHEEEEKHMEQQNMGVGGGGTPAQRNFFMPYVRSTAGVHTHITIPAHVYNDMMDNQARMQTWITEMMTKDQTRYKTPSPPPSMNQEGMEEDKNTLITRGELACILKGKGELTEPAWEINLPFGYHLLAKLYPKGYQPPVFRKFDGTGSAKEH</sequence>
<dbReference type="Proteomes" id="UP001341840">
    <property type="component" value="Unassembled WGS sequence"/>
</dbReference>
<feature type="compositionally biased region" description="Basic and acidic residues" evidence="1">
    <location>
        <begin position="185"/>
        <end position="197"/>
    </location>
</feature>
<name>A0ABU6SQR3_9FABA</name>
<feature type="region of interest" description="Disordered" evidence="1">
    <location>
        <begin position="181"/>
        <end position="202"/>
    </location>
</feature>
<evidence type="ECO:0000313" key="2">
    <source>
        <dbReference type="EMBL" id="MED6138766.1"/>
    </source>
</evidence>
<accession>A0ABU6SQR3</accession>
<comment type="caution">
    <text evidence="2">The sequence shown here is derived from an EMBL/GenBank/DDBJ whole genome shotgun (WGS) entry which is preliminary data.</text>
</comment>
<reference evidence="2 3" key="1">
    <citation type="journal article" date="2023" name="Plants (Basel)">
        <title>Bridging the Gap: Combining Genomics and Transcriptomics Approaches to Understand Stylosanthes scabra, an Orphan Legume from the Brazilian Caatinga.</title>
        <authorList>
            <person name="Ferreira-Neto J.R.C."/>
            <person name="da Silva M.D."/>
            <person name="Binneck E."/>
            <person name="de Melo N.F."/>
            <person name="da Silva R.H."/>
            <person name="de Melo A.L.T.M."/>
            <person name="Pandolfi V."/>
            <person name="Bustamante F.O."/>
            <person name="Brasileiro-Vidal A.C."/>
            <person name="Benko-Iseppon A.M."/>
        </authorList>
    </citation>
    <scope>NUCLEOTIDE SEQUENCE [LARGE SCALE GENOMIC DNA]</scope>
    <source>
        <tissue evidence="2">Leaves</tissue>
    </source>
</reference>